<gene>
    <name evidence="3" type="ORF">GCM10009775_08940</name>
</gene>
<dbReference type="Proteomes" id="UP001501343">
    <property type="component" value="Unassembled WGS sequence"/>
</dbReference>
<organism evidence="3 4">
    <name type="scientific">Microbacterium aoyamense</name>
    <dbReference type="NCBI Taxonomy" id="344166"/>
    <lineage>
        <taxon>Bacteria</taxon>
        <taxon>Bacillati</taxon>
        <taxon>Actinomycetota</taxon>
        <taxon>Actinomycetes</taxon>
        <taxon>Micrococcales</taxon>
        <taxon>Microbacteriaceae</taxon>
        <taxon>Microbacterium</taxon>
    </lineage>
</organism>
<name>A0ABN2PFL5_9MICO</name>
<protein>
    <submittedName>
        <fullName evidence="3">Universal stress protein</fullName>
    </submittedName>
</protein>
<reference evidence="3 4" key="1">
    <citation type="journal article" date="2019" name="Int. J. Syst. Evol. Microbiol.">
        <title>The Global Catalogue of Microorganisms (GCM) 10K type strain sequencing project: providing services to taxonomists for standard genome sequencing and annotation.</title>
        <authorList>
            <consortium name="The Broad Institute Genomics Platform"/>
            <consortium name="The Broad Institute Genome Sequencing Center for Infectious Disease"/>
            <person name="Wu L."/>
            <person name="Ma J."/>
        </authorList>
    </citation>
    <scope>NUCLEOTIDE SEQUENCE [LARGE SCALE GENOMIC DNA]</scope>
    <source>
        <strain evidence="3 4">JCM 14900</strain>
    </source>
</reference>
<comment type="caution">
    <text evidence="3">The sequence shown here is derived from an EMBL/GenBank/DDBJ whole genome shotgun (WGS) entry which is preliminary data.</text>
</comment>
<evidence type="ECO:0000313" key="3">
    <source>
        <dbReference type="EMBL" id="GAA1918586.1"/>
    </source>
</evidence>
<evidence type="ECO:0000256" key="1">
    <source>
        <dbReference type="ARBA" id="ARBA00008791"/>
    </source>
</evidence>
<dbReference type="InterPro" id="IPR014729">
    <property type="entry name" value="Rossmann-like_a/b/a_fold"/>
</dbReference>
<dbReference type="InterPro" id="IPR006016">
    <property type="entry name" value="UspA"/>
</dbReference>
<evidence type="ECO:0000313" key="4">
    <source>
        <dbReference type="Proteomes" id="UP001501343"/>
    </source>
</evidence>
<dbReference type="InterPro" id="IPR006015">
    <property type="entry name" value="Universal_stress_UspA"/>
</dbReference>
<dbReference type="PRINTS" id="PR01438">
    <property type="entry name" value="UNVRSLSTRESS"/>
</dbReference>
<dbReference type="PANTHER" id="PTHR46268">
    <property type="entry name" value="STRESS RESPONSE PROTEIN NHAX"/>
    <property type="match status" value="1"/>
</dbReference>
<dbReference type="RefSeq" id="WP_248145854.1">
    <property type="nucleotide sequence ID" value="NZ_BAAAOF010000002.1"/>
</dbReference>
<dbReference type="Gene3D" id="3.40.50.620">
    <property type="entry name" value="HUPs"/>
    <property type="match status" value="2"/>
</dbReference>
<evidence type="ECO:0000259" key="2">
    <source>
        <dbReference type="Pfam" id="PF00582"/>
    </source>
</evidence>
<accession>A0ABN2PFL5</accession>
<keyword evidence="4" id="KW-1185">Reference proteome</keyword>
<dbReference type="EMBL" id="BAAAOF010000002">
    <property type="protein sequence ID" value="GAA1918586.1"/>
    <property type="molecule type" value="Genomic_DNA"/>
</dbReference>
<dbReference type="PANTHER" id="PTHR46268:SF6">
    <property type="entry name" value="UNIVERSAL STRESS PROTEIN UP12"/>
    <property type="match status" value="1"/>
</dbReference>
<sequence>MTYVVGYGPHENDRGAIELACQLARSAPQPVVAVSVIPRGWGTPAAAGTDREFAHWAETVGADSAALAAADLARHPEIDGSAVWVPGRSVPQTLLEQAEARDAEILVVASSGDAEPGRIRLTSKTDRLLHSSTVPVAIAPRDYQTSSGVARVTVGFRDDDRSWSLLTRVAEICRRSSAKLRVVTFLVSPVRRPVTSDVSHAETQVIDLWATQAASAQAEAAAHLSSMGFTPENLEVTTAGGPDWGAAIGSIDWADGDLLVLGSSSTHRLAQVFLGSSASKIVRHAPVPVVIVPGSPGH</sequence>
<dbReference type="SUPFAM" id="SSF52402">
    <property type="entry name" value="Adenine nucleotide alpha hydrolases-like"/>
    <property type="match status" value="2"/>
</dbReference>
<proteinExistence type="inferred from homology"/>
<feature type="domain" description="UspA" evidence="2">
    <location>
        <begin position="151"/>
        <end position="293"/>
    </location>
</feature>
<dbReference type="CDD" id="cd00293">
    <property type="entry name" value="USP-like"/>
    <property type="match status" value="1"/>
</dbReference>
<dbReference type="Pfam" id="PF00582">
    <property type="entry name" value="Usp"/>
    <property type="match status" value="2"/>
</dbReference>
<feature type="domain" description="UspA" evidence="2">
    <location>
        <begin position="4"/>
        <end position="139"/>
    </location>
</feature>
<comment type="similarity">
    <text evidence="1">Belongs to the universal stress protein A family.</text>
</comment>